<proteinExistence type="predicted"/>
<gene>
    <name evidence="2" type="ORF">AACH06_01755</name>
</gene>
<comment type="caution">
    <text evidence="2">The sequence shown here is derived from an EMBL/GenBank/DDBJ whole genome shotgun (WGS) entry which is preliminary data.</text>
</comment>
<dbReference type="InterPro" id="IPR037523">
    <property type="entry name" value="VOC_core"/>
</dbReference>
<organism evidence="2 3">
    <name type="scientific">Ideonella lacteola</name>
    <dbReference type="NCBI Taxonomy" id="2984193"/>
    <lineage>
        <taxon>Bacteria</taxon>
        <taxon>Pseudomonadati</taxon>
        <taxon>Pseudomonadota</taxon>
        <taxon>Betaproteobacteria</taxon>
        <taxon>Burkholderiales</taxon>
        <taxon>Sphaerotilaceae</taxon>
        <taxon>Ideonella</taxon>
    </lineage>
</organism>
<dbReference type="Gene3D" id="3.10.180.10">
    <property type="entry name" value="2,3-Dihydroxybiphenyl 1,2-Dioxygenase, domain 1"/>
    <property type="match status" value="1"/>
</dbReference>
<dbReference type="Proteomes" id="UP001371218">
    <property type="component" value="Unassembled WGS sequence"/>
</dbReference>
<accession>A0ABU9BLY5</accession>
<dbReference type="Pfam" id="PF00903">
    <property type="entry name" value="Glyoxalase"/>
    <property type="match status" value="1"/>
</dbReference>
<dbReference type="PROSITE" id="PS51819">
    <property type="entry name" value="VOC"/>
    <property type="match status" value="1"/>
</dbReference>
<name>A0ABU9BLY5_9BURK</name>
<dbReference type="PANTHER" id="PTHR35006">
    <property type="entry name" value="GLYOXALASE FAMILY PROTEIN (AFU_ORTHOLOGUE AFUA_5G14830)"/>
    <property type="match status" value="1"/>
</dbReference>
<dbReference type="CDD" id="cd07262">
    <property type="entry name" value="VOC_like"/>
    <property type="match status" value="1"/>
</dbReference>
<evidence type="ECO:0000259" key="1">
    <source>
        <dbReference type="PROSITE" id="PS51819"/>
    </source>
</evidence>
<sequence length="121" mass="13136">MLDHIGLSVSDYDKSKAFFTAALAPLGIRLVTEVAGWAGFGRDNRPQFWFGTGGPAQHPMHIAFTADNRAQVRAFYEAALQAGAKDNGAPGIREIYHPHYFGAFVIGPDGHNVEAVCHKPE</sequence>
<dbReference type="InterPro" id="IPR029068">
    <property type="entry name" value="Glyas_Bleomycin-R_OHBP_Dase"/>
</dbReference>
<evidence type="ECO:0000313" key="2">
    <source>
        <dbReference type="EMBL" id="MEK8029533.1"/>
    </source>
</evidence>
<dbReference type="PANTHER" id="PTHR35006:SF2">
    <property type="entry name" value="GLYOXALASE FAMILY PROTEIN (AFU_ORTHOLOGUE AFUA_5G14830)"/>
    <property type="match status" value="1"/>
</dbReference>
<keyword evidence="3" id="KW-1185">Reference proteome</keyword>
<reference evidence="2 3" key="1">
    <citation type="submission" date="2024-04" db="EMBL/GenBank/DDBJ databases">
        <title>Novel species of the genus Ideonella isolated from streams.</title>
        <authorList>
            <person name="Lu H."/>
        </authorList>
    </citation>
    <scope>NUCLEOTIDE SEQUENCE [LARGE SCALE GENOMIC DNA]</scope>
    <source>
        <strain evidence="2 3">DXS29W</strain>
    </source>
</reference>
<dbReference type="RefSeq" id="WP_341424219.1">
    <property type="nucleotide sequence ID" value="NZ_JBBUTG010000001.1"/>
</dbReference>
<dbReference type="EMBL" id="JBBUTG010000001">
    <property type="protein sequence ID" value="MEK8029533.1"/>
    <property type="molecule type" value="Genomic_DNA"/>
</dbReference>
<dbReference type="SUPFAM" id="SSF54593">
    <property type="entry name" value="Glyoxalase/Bleomycin resistance protein/Dihydroxybiphenyl dioxygenase"/>
    <property type="match status" value="1"/>
</dbReference>
<protein>
    <submittedName>
        <fullName evidence="2">VOC family protein</fullName>
    </submittedName>
</protein>
<dbReference type="InterPro" id="IPR004360">
    <property type="entry name" value="Glyas_Fos-R_dOase_dom"/>
</dbReference>
<feature type="domain" description="VOC" evidence="1">
    <location>
        <begin position="1"/>
        <end position="118"/>
    </location>
</feature>
<evidence type="ECO:0000313" key="3">
    <source>
        <dbReference type="Proteomes" id="UP001371218"/>
    </source>
</evidence>